<dbReference type="Proteomes" id="UP001234343">
    <property type="component" value="Unassembled WGS sequence"/>
</dbReference>
<evidence type="ECO:0000256" key="1">
    <source>
        <dbReference type="SAM" id="MobiDB-lite"/>
    </source>
</evidence>
<proteinExistence type="predicted"/>
<feature type="region of interest" description="Disordered" evidence="1">
    <location>
        <begin position="314"/>
        <end position="513"/>
    </location>
</feature>
<evidence type="ECO:0000313" key="3">
    <source>
        <dbReference type="Proteomes" id="UP001234343"/>
    </source>
</evidence>
<evidence type="ECO:0000313" key="2">
    <source>
        <dbReference type="EMBL" id="MDM7859182.1"/>
    </source>
</evidence>
<dbReference type="EMBL" id="JAUCBP010000001">
    <property type="protein sequence ID" value="MDM7859182.1"/>
    <property type="molecule type" value="Genomic_DNA"/>
</dbReference>
<feature type="compositionally biased region" description="Low complexity" evidence="1">
    <location>
        <begin position="450"/>
        <end position="507"/>
    </location>
</feature>
<protein>
    <submittedName>
        <fullName evidence="2">DUF3300 domain-containing protein</fullName>
    </submittedName>
</protein>
<feature type="compositionally biased region" description="Basic and acidic residues" evidence="1">
    <location>
        <begin position="347"/>
        <end position="367"/>
    </location>
</feature>
<accession>A0ABT7SSM3</accession>
<comment type="caution">
    <text evidence="2">The sequence shown here is derived from an EMBL/GenBank/DDBJ whole genome shotgun (WGS) entry which is preliminary data.</text>
</comment>
<dbReference type="Pfam" id="PF11737">
    <property type="entry name" value="DUF3300"/>
    <property type="match status" value="1"/>
</dbReference>
<reference evidence="2 3" key="1">
    <citation type="submission" date="2023-06" db="EMBL/GenBank/DDBJ databases">
        <title>Alteromonas sp. ASW11-36 isolated from intertidal sand.</title>
        <authorList>
            <person name="Li Y."/>
        </authorList>
    </citation>
    <scope>NUCLEOTIDE SEQUENCE [LARGE SCALE GENOMIC DNA]</scope>
    <source>
        <strain evidence="2 3">ASW11-36</strain>
    </source>
</reference>
<dbReference type="PANTHER" id="PTHR40269:SF1">
    <property type="entry name" value="OUTER MEMBRANE PROTEIN"/>
    <property type="match status" value="1"/>
</dbReference>
<feature type="compositionally biased region" description="Low complexity" evidence="1">
    <location>
        <begin position="322"/>
        <end position="346"/>
    </location>
</feature>
<feature type="compositionally biased region" description="Basic and acidic residues" evidence="1">
    <location>
        <begin position="377"/>
        <end position="388"/>
    </location>
</feature>
<gene>
    <name evidence="2" type="ORF">QTP81_01010</name>
</gene>
<keyword evidence="3" id="KW-1185">Reference proteome</keyword>
<name>A0ABT7SSM3_9ALTE</name>
<feature type="compositionally biased region" description="Polar residues" evidence="1">
    <location>
        <begin position="390"/>
        <end position="408"/>
    </location>
</feature>
<feature type="compositionally biased region" description="Low complexity" evidence="1">
    <location>
        <begin position="419"/>
        <end position="440"/>
    </location>
</feature>
<organism evidence="2 3">
    <name type="scientific">Alteromonas arenosi</name>
    <dbReference type="NCBI Taxonomy" id="3055817"/>
    <lineage>
        <taxon>Bacteria</taxon>
        <taxon>Pseudomonadati</taxon>
        <taxon>Pseudomonadota</taxon>
        <taxon>Gammaproteobacteria</taxon>
        <taxon>Alteromonadales</taxon>
        <taxon>Alteromonadaceae</taxon>
        <taxon>Alteromonas/Salinimonas group</taxon>
        <taxon>Alteromonas</taxon>
    </lineage>
</organism>
<dbReference type="PANTHER" id="PTHR40269">
    <property type="entry name" value="OUTER MEMBRANE PROTEIN-RELATED"/>
    <property type="match status" value="1"/>
</dbReference>
<dbReference type="InterPro" id="IPR021728">
    <property type="entry name" value="DUF3300"/>
</dbReference>
<sequence length="513" mass="61204">MKSAHKIAFIYALALIVSISLAIQFASASERDDQAYTGTVLTEEDLDTVLAPIALYPDTLLTHVLIASTYPMDVIRAARWRENNASLSPDEIRDRVEVFDWDMSVKALAPFDRVLMQMSEDIDWLNYLGDAVLADEEWVLERIQVLRDYAYENGSLSDSEYVSVEREDDVVVIETVKDRVVYVPYYDTRVVYGNWWHVRSPYYWEYPRHYHYSAGFYWSPSVHIASHFFFGGFHWHHRYVVINHNYYHRPYHRDYRRVYTREYQRWNHNVQHRRARYHDRVVRHREYRRNESVHAVRTRQVNVERYGAYQPAAKVRYSTQPRQVQRTVSTDRTVTRTRQTQPVRQPRAVEQRAVEPRTVQREREVTRSRTVRTPEPVTRERAQTRPRDVQSPTVQRERAVTQSRTVRTPQPVVRETRQRTQPVQRTTRQPQPVQRQQTRTAPREVQRQTQPAVQPRTVQRQQVQVQRPQVQRQQVQRQTVQPAPRATVQRSRTQQSRPQQSRSTRQTSRGHKN</sequence>
<dbReference type="RefSeq" id="WP_289363094.1">
    <property type="nucleotide sequence ID" value="NZ_JAUCBP010000001.1"/>
</dbReference>